<sequence length="68" mass="7834">AWENPGITGLDRSALRYHSVRWPRIPRYSSRSSKVVSAALHSPDLHHIITNTLQEELARAIRRTQRTC</sequence>
<dbReference type="VEuPathDB" id="FungiDB:MPH_01589"/>
<feature type="non-terminal residue" evidence="1">
    <location>
        <position position="1"/>
    </location>
</feature>
<gene>
    <name evidence="1" type="ORF">MPH_01589</name>
</gene>
<dbReference type="EMBL" id="AHHD01000060">
    <property type="protein sequence ID" value="EKG21104.1"/>
    <property type="molecule type" value="Genomic_DNA"/>
</dbReference>
<name>K2SFA4_MACPH</name>
<comment type="caution">
    <text evidence="1">The sequence shown here is derived from an EMBL/GenBank/DDBJ whole genome shotgun (WGS) entry which is preliminary data.</text>
</comment>
<dbReference type="HOGENOM" id="CLU_2800951_0_0_1"/>
<organism evidence="1 2">
    <name type="scientific">Macrophomina phaseolina (strain MS6)</name>
    <name type="common">Charcoal rot fungus</name>
    <dbReference type="NCBI Taxonomy" id="1126212"/>
    <lineage>
        <taxon>Eukaryota</taxon>
        <taxon>Fungi</taxon>
        <taxon>Dikarya</taxon>
        <taxon>Ascomycota</taxon>
        <taxon>Pezizomycotina</taxon>
        <taxon>Dothideomycetes</taxon>
        <taxon>Dothideomycetes incertae sedis</taxon>
        <taxon>Botryosphaeriales</taxon>
        <taxon>Botryosphaeriaceae</taxon>
        <taxon>Macrophomina</taxon>
    </lineage>
</organism>
<dbReference type="AlphaFoldDB" id="K2SFA4"/>
<evidence type="ECO:0000313" key="2">
    <source>
        <dbReference type="Proteomes" id="UP000007129"/>
    </source>
</evidence>
<protein>
    <submittedName>
        <fullName evidence="1">Uncharacterized protein</fullName>
    </submittedName>
</protein>
<dbReference type="InParanoid" id="K2SFA4"/>
<feature type="non-terminal residue" evidence="1">
    <location>
        <position position="68"/>
    </location>
</feature>
<evidence type="ECO:0000313" key="1">
    <source>
        <dbReference type="EMBL" id="EKG21104.1"/>
    </source>
</evidence>
<dbReference type="Proteomes" id="UP000007129">
    <property type="component" value="Unassembled WGS sequence"/>
</dbReference>
<accession>K2SFA4</accession>
<reference evidence="1 2" key="1">
    <citation type="journal article" date="2012" name="BMC Genomics">
        <title>Tools to kill: Genome of one of the most destructive plant pathogenic fungi Macrophomina phaseolina.</title>
        <authorList>
            <person name="Islam M.S."/>
            <person name="Haque M.S."/>
            <person name="Islam M.M."/>
            <person name="Emdad E.M."/>
            <person name="Halim A."/>
            <person name="Hossen Q.M.M."/>
            <person name="Hossain M.Z."/>
            <person name="Ahmed B."/>
            <person name="Rahim S."/>
            <person name="Rahman M.S."/>
            <person name="Alam M.M."/>
            <person name="Hou S."/>
            <person name="Wan X."/>
            <person name="Saito J.A."/>
            <person name="Alam M."/>
        </authorList>
    </citation>
    <scope>NUCLEOTIDE SEQUENCE [LARGE SCALE GENOMIC DNA]</scope>
    <source>
        <strain evidence="1 2">MS6</strain>
    </source>
</reference>
<proteinExistence type="predicted"/>